<dbReference type="PANTHER" id="PTHR34706">
    <property type="entry name" value="SLR1338 PROTEIN"/>
    <property type="match status" value="1"/>
</dbReference>
<organism evidence="1 2">
    <name type="scientific">Pleurostoma richardsiae</name>
    <dbReference type="NCBI Taxonomy" id="41990"/>
    <lineage>
        <taxon>Eukaryota</taxon>
        <taxon>Fungi</taxon>
        <taxon>Dikarya</taxon>
        <taxon>Ascomycota</taxon>
        <taxon>Pezizomycotina</taxon>
        <taxon>Sordariomycetes</taxon>
        <taxon>Sordariomycetidae</taxon>
        <taxon>Calosphaeriales</taxon>
        <taxon>Pleurostomataceae</taxon>
        <taxon>Pleurostoma</taxon>
    </lineage>
</organism>
<name>A0AA38R424_9PEZI</name>
<protein>
    <submittedName>
        <fullName evidence="1">Uncharacterized protein</fullName>
    </submittedName>
</protein>
<evidence type="ECO:0000313" key="1">
    <source>
        <dbReference type="EMBL" id="KAJ9133536.1"/>
    </source>
</evidence>
<gene>
    <name evidence="1" type="ORF">NKR23_g10718</name>
</gene>
<dbReference type="PANTHER" id="PTHR34706:SF1">
    <property type="entry name" value="VWFA DOMAIN-CONTAINING PROTEIN"/>
    <property type="match status" value="1"/>
</dbReference>
<comment type="caution">
    <text evidence="1">The sequence shown here is derived from an EMBL/GenBank/DDBJ whole genome shotgun (WGS) entry which is preliminary data.</text>
</comment>
<dbReference type="Proteomes" id="UP001174694">
    <property type="component" value="Unassembled WGS sequence"/>
</dbReference>
<reference evidence="1" key="1">
    <citation type="submission" date="2022-07" db="EMBL/GenBank/DDBJ databases">
        <title>Fungi with potential for degradation of polypropylene.</title>
        <authorList>
            <person name="Gostincar C."/>
        </authorList>
    </citation>
    <scope>NUCLEOTIDE SEQUENCE</scope>
    <source>
        <strain evidence="1">EXF-13308</strain>
    </source>
</reference>
<dbReference type="EMBL" id="JANBVO010000049">
    <property type="protein sequence ID" value="KAJ9133536.1"/>
    <property type="molecule type" value="Genomic_DNA"/>
</dbReference>
<sequence length="149" mass="15338">EAVRAAGGDPDGVDASGLKPINVIVVTDGVPSDDPQSVIAAVARRLDRLDAPPHQVGVQFFQVGGEPGAAEALRELDDALAEQQGVRDMVDTVTFNAAAAGGAPTLTADAVLKTVLGAVHKKHDRRRLSLEEEAAAAAGERGRGQFLSP</sequence>
<feature type="non-terminal residue" evidence="1">
    <location>
        <position position="1"/>
    </location>
</feature>
<keyword evidence="2" id="KW-1185">Reference proteome</keyword>
<dbReference type="AlphaFoldDB" id="A0AA38R424"/>
<proteinExistence type="predicted"/>
<evidence type="ECO:0000313" key="2">
    <source>
        <dbReference type="Proteomes" id="UP001174694"/>
    </source>
</evidence>
<accession>A0AA38R424</accession>